<name>A0A4P7NE87_PYROR</name>
<protein>
    <recommendedName>
        <fullName evidence="2">Trichothecene 3-O-acetyltransferase-like N-terminal domain-containing protein</fullName>
    </recommendedName>
</protein>
<reference evidence="3 4" key="1">
    <citation type="journal article" date="2019" name="Mol. Biol. Evol.">
        <title>Blast fungal genomes show frequent chromosomal changes, gene gains and losses, and effector gene turnover.</title>
        <authorList>
            <person name="Gomez Luciano L.B."/>
            <person name="Jason Tsai I."/>
            <person name="Chuma I."/>
            <person name="Tosa Y."/>
            <person name="Chen Y.H."/>
            <person name="Li J.Y."/>
            <person name="Li M.Y."/>
            <person name="Jade Lu M.Y."/>
            <person name="Nakayashiki H."/>
            <person name="Li W.H."/>
        </authorList>
    </citation>
    <scope>NUCLEOTIDE SEQUENCE [LARGE SCALE GENOMIC DNA]</scope>
    <source>
        <strain evidence="3">MZ5-1-6</strain>
    </source>
</reference>
<keyword evidence="1" id="KW-0808">Transferase</keyword>
<dbReference type="EMBL" id="CP034207">
    <property type="protein sequence ID" value="QBZ60143.1"/>
    <property type="molecule type" value="Genomic_DNA"/>
</dbReference>
<dbReference type="InterPro" id="IPR051283">
    <property type="entry name" value="Sec_Metabolite_Acyltrans"/>
</dbReference>
<gene>
    <name evidence="3" type="ORF">PoMZ_07081</name>
</gene>
<accession>A0A4P7NE87</accession>
<evidence type="ECO:0000256" key="1">
    <source>
        <dbReference type="ARBA" id="ARBA00022679"/>
    </source>
</evidence>
<dbReference type="InterPro" id="IPR054710">
    <property type="entry name" value="Tri101-like_N"/>
</dbReference>
<evidence type="ECO:0000313" key="4">
    <source>
        <dbReference type="Proteomes" id="UP000294847"/>
    </source>
</evidence>
<proteinExistence type="predicted"/>
<dbReference type="Pfam" id="PF22664">
    <property type="entry name" value="TRI-like_N"/>
    <property type="match status" value="1"/>
</dbReference>
<sequence length="472" mass="51753">MAPVTTSDQLGAAAFEHLDDTFGSFPMIRRYTPICLFFSLPEDVPSIQAEVEQHLRRALAKLARDLPWVAGRVIYEGRDETHSGIRRVIPHADEIELIVKDSTAELPSFQEMQIANFPMRFLQTDVVVPPIAVTWVASPYDNDIIAPVLVLQANFVRGGLVLTIASNHTTMDMTGLGMLIGFFAKACRGEDLTSDEIAQANQDRRNVIPILGDDYQPGPELDDCFIPQMPTTSPPPTPTTTTTATPPKPAKWAYFNFPQQALKDLKLEASKQTIVPYISTDDAVTALCWQRTQAARAAKLGPKASSTLARLLSMRHLLGLSGPGKYYMGHLADCGYAEQTDVFALPVGDVAGRLRAVLRDEEAQRRHFCAFATMVHRLDDKSVLANGARQDPHSGVGVSSYVNVKTGGMSFGDVLGRPVATRRPMMAPWPSLMYLMPLDAKGDMAVGFCLAEDEIETLRGDQVLGRYATYVG</sequence>
<dbReference type="GO" id="GO:0016740">
    <property type="term" value="F:transferase activity"/>
    <property type="evidence" value="ECO:0007669"/>
    <property type="project" value="UniProtKB-KW"/>
</dbReference>
<dbReference type="InterPro" id="IPR023213">
    <property type="entry name" value="CAT-like_dom_sf"/>
</dbReference>
<dbReference type="PANTHER" id="PTHR31896">
    <property type="entry name" value="FAMILY REGULATORY PROTEIN, PUTATIVE (AFU_ORTHOLOGUE AFUA_3G14730)-RELATED"/>
    <property type="match status" value="1"/>
</dbReference>
<dbReference type="AlphaFoldDB" id="A0A4P7NE87"/>
<dbReference type="PANTHER" id="PTHR31896:SF64">
    <property type="entry name" value="TRICHOTHECENE 3-O-ACETYLTRANSFERASE"/>
    <property type="match status" value="1"/>
</dbReference>
<dbReference type="Proteomes" id="UP000294847">
    <property type="component" value="Chromosome 4"/>
</dbReference>
<organism evidence="3 4">
    <name type="scientific">Pyricularia oryzae</name>
    <name type="common">Rice blast fungus</name>
    <name type="synonym">Magnaporthe oryzae</name>
    <dbReference type="NCBI Taxonomy" id="318829"/>
    <lineage>
        <taxon>Eukaryota</taxon>
        <taxon>Fungi</taxon>
        <taxon>Dikarya</taxon>
        <taxon>Ascomycota</taxon>
        <taxon>Pezizomycotina</taxon>
        <taxon>Sordariomycetes</taxon>
        <taxon>Sordariomycetidae</taxon>
        <taxon>Magnaporthales</taxon>
        <taxon>Pyriculariaceae</taxon>
        <taxon>Pyricularia</taxon>
    </lineage>
</organism>
<evidence type="ECO:0000259" key="2">
    <source>
        <dbReference type="Pfam" id="PF22664"/>
    </source>
</evidence>
<dbReference type="Gene3D" id="3.30.559.10">
    <property type="entry name" value="Chloramphenicol acetyltransferase-like domain"/>
    <property type="match status" value="2"/>
</dbReference>
<evidence type="ECO:0000313" key="3">
    <source>
        <dbReference type="EMBL" id="QBZ60143.1"/>
    </source>
</evidence>
<feature type="domain" description="Trichothecene 3-O-acetyltransferase-like N-terminal" evidence="2">
    <location>
        <begin position="31"/>
        <end position="187"/>
    </location>
</feature>
<dbReference type="VEuPathDB" id="FungiDB:M_BR32_EuGene_00140631"/>